<proteinExistence type="predicted"/>
<keyword evidence="3" id="KW-1185">Reference proteome</keyword>
<evidence type="ECO:0000256" key="1">
    <source>
        <dbReference type="SAM" id="SignalP"/>
    </source>
</evidence>
<comment type="caution">
    <text evidence="2">The sequence shown here is derived from an EMBL/GenBank/DDBJ whole genome shotgun (WGS) entry which is preliminary data.</text>
</comment>
<gene>
    <name evidence="2" type="ORF">GCM10009559_70340</name>
</gene>
<dbReference type="PANTHER" id="PTHR43649:SF12">
    <property type="entry name" value="DIACETYLCHITOBIOSE BINDING PROTEIN DASA"/>
    <property type="match status" value="1"/>
</dbReference>
<dbReference type="PROSITE" id="PS51318">
    <property type="entry name" value="TAT"/>
    <property type="match status" value="1"/>
</dbReference>
<accession>A0ABN1NDI8</accession>
<dbReference type="Gene3D" id="3.40.190.10">
    <property type="entry name" value="Periplasmic binding protein-like II"/>
    <property type="match status" value="1"/>
</dbReference>
<dbReference type="InterPro" id="IPR006311">
    <property type="entry name" value="TAT_signal"/>
</dbReference>
<evidence type="ECO:0000313" key="2">
    <source>
        <dbReference type="EMBL" id="GAA0902947.1"/>
    </source>
</evidence>
<name>A0ABN1NDI8_9PSEU</name>
<dbReference type="EMBL" id="BAAAHP010000249">
    <property type="protein sequence ID" value="GAA0902947.1"/>
    <property type="molecule type" value="Genomic_DNA"/>
</dbReference>
<organism evidence="2 3">
    <name type="scientific">Pseudonocardia zijingensis</name>
    <dbReference type="NCBI Taxonomy" id="153376"/>
    <lineage>
        <taxon>Bacteria</taxon>
        <taxon>Bacillati</taxon>
        <taxon>Actinomycetota</taxon>
        <taxon>Actinomycetes</taxon>
        <taxon>Pseudonocardiales</taxon>
        <taxon>Pseudonocardiaceae</taxon>
        <taxon>Pseudonocardia</taxon>
    </lineage>
</organism>
<dbReference type="InterPro" id="IPR006059">
    <property type="entry name" value="SBP"/>
</dbReference>
<reference evidence="2 3" key="1">
    <citation type="journal article" date="2019" name="Int. J. Syst. Evol. Microbiol.">
        <title>The Global Catalogue of Microorganisms (GCM) 10K type strain sequencing project: providing services to taxonomists for standard genome sequencing and annotation.</title>
        <authorList>
            <consortium name="The Broad Institute Genomics Platform"/>
            <consortium name="The Broad Institute Genome Sequencing Center for Infectious Disease"/>
            <person name="Wu L."/>
            <person name="Ma J."/>
        </authorList>
    </citation>
    <scope>NUCLEOTIDE SEQUENCE [LARGE SCALE GENOMIC DNA]</scope>
    <source>
        <strain evidence="2 3">JCM 11117</strain>
    </source>
</reference>
<feature type="signal peptide" evidence="1">
    <location>
        <begin position="1"/>
        <end position="30"/>
    </location>
</feature>
<dbReference type="Proteomes" id="UP001499967">
    <property type="component" value="Unassembled WGS sequence"/>
</dbReference>
<protein>
    <submittedName>
        <fullName evidence="2">Extracellular solute-binding protein</fullName>
    </submittedName>
</protein>
<dbReference type="PANTHER" id="PTHR43649">
    <property type="entry name" value="ARABINOSE-BINDING PROTEIN-RELATED"/>
    <property type="match status" value="1"/>
</dbReference>
<dbReference type="SUPFAM" id="SSF53850">
    <property type="entry name" value="Periplasmic binding protein-like II"/>
    <property type="match status" value="1"/>
</dbReference>
<dbReference type="InterPro" id="IPR050490">
    <property type="entry name" value="Bact_solute-bd_prot1"/>
</dbReference>
<sequence>MKPETSFSRRRALQLGALTAGLPALSSVLAACGGGGDASGAVKFSGWDYESALVQANVDRFVQLHPDVPVEYTPITSAQYVQKTVAEFTAGGGPDALYVYDDSLAGWVAAEYLQPLDGMPGVDEVYAGIYPSNAEAMTIDGKRYGLPYYTDTQCLIYNEEILAQAGIAAPPTSLDELEQQSQRIKDAGILEFPIGLTAQLQDTWQAWVWGLVYAAGGSMFDEAANPVMENDAAVREVFGWLHRAATVSRVIDPAVLQLLPVPLDDAMKAGRYAFTIGARYALRDYNDPSRSQSAGKLKIAYIPSLDGTVAGTVSTTRMYALSKDTEVPEKAFTLLTYLGGYTDGVPYTAKYWFEKKGLGFPFTALEQDPEVQAGLATFADPEIYSGLAELARPRTAIKHPWYSEYENEQQKTVQQLLSDQTSPDDAVRSLSAAVASLKQKYS</sequence>
<dbReference type="RefSeq" id="WP_343946103.1">
    <property type="nucleotide sequence ID" value="NZ_BAAAHP010000249.1"/>
</dbReference>
<feature type="chain" id="PRO_5046610750" evidence="1">
    <location>
        <begin position="31"/>
        <end position="442"/>
    </location>
</feature>
<keyword evidence="1" id="KW-0732">Signal</keyword>
<dbReference type="PROSITE" id="PS51257">
    <property type="entry name" value="PROKAR_LIPOPROTEIN"/>
    <property type="match status" value="1"/>
</dbReference>
<dbReference type="CDD" id="cd13585">
    <property type="entry name" value="PBP2_TMBP_like"/>
    <property type="match status" value="1"/>
</dbReference>
<evidence type="ECO:0000313" key="3">
    <source>
        <dbReference type="Proteomes" id="UP001499967"/>
    </source>
</evidence>
<dbReference type="Pfam" id="PF01547">
    <property type="entry name" value="SBP_bac_1"/>
    <property type="match status" value="1"/>
</dbReference>